<dbReference type="InterPro" id="IPR001109">
    <property type="entry name" value="Hydrogenase_HupF/HypC"/>
</dbReference>
<dbReference type="Proteomes" id="UP000533533">
    <property type="component" value="Unassembled WGS sequence"/>
</dbReference>
<evidence type="ECO:0000256" key="1">
    <source>
        <dbReference type="ARBA" id="ARBA00006018"/>
    </source>
</evidence>
<name>A0ABR6FVZ4_9BURK</name>
<evidence type="ECO:0000313" key="2">
    <source>
        <dbReference type="EMBL" id="MBB2931198.1"/>
    </source>
</evidence>
<comment type="caution">
    <text evidence="2">The sequence shown here is derived from an EMBL/GenBank/DDBJ whole genome shotgun (WGS) entry which is preliminary data.</text>
</comment>
<keyword evidence="3" id="KW-1185">Reference proteome</keyword>
<dbReference type="InterPro" id="IPR019812">
    <property type="entry name" value="Hydgase_assmbl_chp_CS"/>
</dbReference>
<comment type="similarity">
    <text evidence="1">Belongs to the HupF/HypC family.</text>
</comment>
<organism evidence="2 3">
    <name type="scientific">Paraburkholderia silvatlantica</name>
    <dbReference type="NCBI Taxonomy" id="321895"/>
    <lineage>
        <taxon>Bacteria</taxon>
        <taxon>Pseudomonadati</taxon>
        <taxon>Pseudomonadota</taxon>
        <taxon>Betaproteobacteria</taxon>
        <taxon>Burkholderiales</taxon>
        <taxon>Burkholderiaceae</taxon>
        <taxon>Paraburkholderia</taxon>
    </lineage>
</organism>
<reference evidence="2 3" key="1">
    <citation type="submission" date="2020-08" db="EMBL/GenBank/DDBJ databases">
        <title>Genomic Encyclopedia of Type Strains, Phase IV (KMG-V): Genome sequencing to study the core and pangenomes of soil and plant-associated prokaryotes.</title>
        <authorList>
            <person name="Whitman W."/>
        </authorList>
    </citation>
    <scope>NUCLEOTIDE SEQUENCE [LARGE SCALE GENOMIC DNA]</scope>
    <source>
        <strain evidence="2 3">SRMrh-85</strain>
    </source>
</reference>
<sequence length="88" mass="9125">MCLAIPARLIEWSDAESGVVDLGGVRKTVSLALVPDARPGDYVIVHVGFALGVIDPEEAERTLTLFGEVAQSLGEAHDASVAQPGAAQ</sequence>
<gene>
    <name evidence="2" type="ORF">FHX59_005668</name>
</gene>
<proteinExistence type="inferred from homology"/>
<dbReference type="PANTHER" id="PTHR35177">
    <property type="entry name" value="HYDROGENASE MATURATION FACTOR HYBG"/>
    <property type="match status" value="1"/>
</dbReference>
<dbReference type="EMBL" id="JACHVZ010000017">
    <property type="protein sequence ID" value="MBB2931198.1"/>
    <property type="molecule type" value="Genomic_DNA"/>
</dbReference>
<dbReference type="PANTHER" id="PTHR35177:SF2">
    <property type="entry name" value="HYDROGENASE MATURATION FACTOR HYBG"/>
    <property type="match status" value="1"/>
</dbReference>
<dbReference type="SUPFAM" id="SSF159127">
    <property type="entry name" value="HupF/HypC-like"/>
    <property type="match status" value="1"/>
</dbReference>
<accession>A0ABR6FVZ4</accession>
<protein>
    <submittedName>
        <fullName evidence="2">Hydrogenase expression/formation protein HypC</fullName>
    </submittedName>
</protein>
<dbReference type="Pfam" id="PF01455">
    <property type="entry name" value="HupF_HypC"/>
    <property type="match status" value="1"/>
</dbReference>
<dbReference type="RefSeq" id="WP_110385980.1">
    <property type="nucleotide sequence ID" value="NZ_JACHVZ010000017.1"/>
</dbReference>
<dbReference type="PROSITE" id="PS01097">
    <property type="entry name" value="HUPF_HYPC"/>
    <property type="match status" value="1"/>
</dbReference>
<evidence type="ECO:0000313" key="3">
    <source>
        <dbReference type="Proteomes" id="UP000533533"/>
    </source>
</evidence>
<dbReference type="PRINTS" id="PR00445">
    <property type="entry name" value="HUPFHYPC"/>
</dbReference>
<dbReference type="Gene3D" id="2.30.30.140">
    <property type="match status" value="1"/>
</dbReference>
<dbReference type="NCBIfam" id="TIGR00074">
    <property type="entry name" value="hypC_hupF"/>
    <property type="match status" value="1"/>
</dbReference>